<keyword evidence="8" id="KW-0472">Membrane</keyword>
<evidence type="ECO:0000313" key="10">
    <source>
        <dbReference type="EMBL" id="EMS70143.1"/>
    </source>
</evidence>
<keyword evidence="3" id="KW-1003">Cell membrane</keyword>
<dbReference type="PANTHER" id="PTHR43790:SF9">
    <property type="entry name" value="GALACTOFURANOSE TRANSPORTER ATP-BINDING PROTEIN YTFR"/>
    <property type="match status" value="1"/>
</dbReference>
<dbReference type="GO" id="GO:0016887">
    <property type="term" value="F:ATP hydrolysis activity"/>
    <property type="evidence" value="ECO:0007669"/>
    <property type="project" value="InterPro"/>
</dbReference>
<dbReference type="SUPFAM" id="SSF52540">
    <property type="entry name" value="P-loop containing nucleoside triphosphate hydrolases"/>
    <property type="match status" value="2"/>
</dbReference>
<dbReference type="PATRIC" id="fig|1195236.3.peg.4341"/>
<dbReference type="FunFam" id="3.40.50.300:FF:000127">
    <property type="entry name" value="Ribose import ATP-binding protein RbsA"/>
    <property type="match status" value="1"/>
</dbReference>
<keyword evidence="4" id="KW-0677">Repeat</keyword>
<evidence type="ECO:0000256" key="5">
    <source>
        <dbReference type="ARBA" id="ARBA00022741"/>
    </source>
</evidence>
<evidence type="ECO:0000256" key="2">
    <source>
        <dbReference type="ARBA" id="ARBA00022448"/>
    </source>
</evidence>
<keyword evidence="2" id="KW-0813">Transport</keyword>
<keyword evidence="11" id="KW-1185">Reference proteome</keyword>
<evidence type="ECO:0000256" key="6">
    <source>
        <dbReference type="ARBA" id="ARBA00022840"/>
    </source>
</evidence>
<keyword evidence="10" id="KW-0762">Sugar transport</keyword>
<evidence type="ECO:0000256" key="3">
    <source>
        <dbReference type="ARBA" id="ARBA00022475"/>
    </source>
</evidence>
<gene>
    <name evidence="10" type="ORF">CTER_4124</name>
</gene>
<keyword evidence="10" id="KW-0378">Hydrolase</keyword>
<evidence type="ECO:0000259" key="9">
    <source>
        <dbReference type="PROSITE" id="PS50893"/>
    </source>
</evidence>
<dbReference type="InterPro" id="IPR003439">
    <property type="entry name" value="ABC_transporter-like_ATP-bd"/>
</dbReference>
<dbReference type="InterPro" id="IPR050107">
    <property type="entry name" value="ABC_carbohydrate_import_ATPase"/>
</dbReference>
<dbReference type="PROSITE" id="PS50893">
    <property type="entry name" value="ABC_TRANSPORTER_2"/>
    <property type="match status" value="2"/>
</dbReference>
<evidence type="ECO:0000313" key="11">
    <source>
        <dbReference type="Proteomes" id="UP000014155"/>
    </source>
</evidence>
<dbReference type="Proteomes" id="UP000014155">
    <property type="component" value="Unassembled WGS sequence"/>
</dbReference>
<dbReference type="Gene3D" id="3.40.50.300">
    <property type="entry name" value="P-loop containing nucleotide triphosphate hydrolases"/>
    <property type="match status" value="2"/>
</dbReference>
<dbReference type="EC" id="3.6.3.17" evidence="10"/>
<dbReference type="InterPro" id="IPR017871">
    <property type="entry name" value="ABC_transporter-like_CS"/>
</dbReference>
<evidence type="ECO:0000256" key="4">
    <source>
        <dbReference type="ARBA" id="ARBA00022737"/>
    </source>
</evidence>
<dbReference type="eggNOG" id="COG1129">
    <property type="taxonomic scope" value="Bacteria"/>
</dbReference>
<evidence type="ECO:0000256" key="8">
    <source>
        <dbReference type="ARBA" id="ARBA00023136"/>
    </source>
</evidence>
<dbReference type="GO" id="GO:0005886">
    <property type="term" value="C:plasma membrane"/>
    <property type="evidence" value="ECO:0007669"/>
    <property type="project" value="UniProtKB-SubCell"/>
</dbReference>
<organism evidence="10 11">
    <name type="scientific">Ruminiclostridium cellobioparum subsp. termitidis CT1112</name>
    <dbReference type="NCBI Taxonomy" id="1195236"/>
    <lineage>
        <taxon>Bacteria</taxon>
        <taxon>Bacillati</taxon>
        <taxon>Bacillota</taxon>
        <taxon>Clostridia</taxon>
        <taxon>Eubacteriales</taxon>
        <taxon>Oscillospiraceae</taxon>
        <taxon>Ruminiclostridium</taxon>
    </lineage>
</organism>
<dbReference type="CDD" id="cd03215">
    <property type="entry name" value="ABC_Carb_Monos_II"/>
    <property type="match status" value="1"/>
</dbReference>
<dbReference type="CDD" id="cd03216">
    <property type="entry name" value="ABC_Carb_Monos_I"/>
    <property type="match status" value="1"/>
</dbReference>
<dbReference type="GO" id="GO:0005524">
    <property type="term" value="F:ATP binding"/>
    <property type="evidence" value="ECO:0007669"/>
    <property type="project" value="UniProtKB-KW"/>
</dbReference>
<keyword evidence="5" id="KW-0547">Nucleotide-binding</keyword>
<feature type="domain" description="ABC transporter" evidence="9">
    <location>
        <begin position="15"/>
        <end position="252"/>
    </location>
</feature>
<protein>
    <submittedName>
        <fullName evidence="10">ABC-type sugar transport system, ATPase component</fullName>
        <ecNumber evidence="10">3.6.3.17</ecNumber>
    </submittedName>
</protein>
<evidence type="ECO:0000256" key="7">
    <source>
        <dbReference type="ARBA" id="ARBA00022967"/>
    </source>
</evidence>
<comment type="caution">
    <text evidence="10">The sequence shown here is derived from an EMBL/GenBank/DDBJ whole genome shotgun (WGS) entry which is preliminary data.</text>
</comment>
<sequence length="516" mass="57141">MEKFCQNACEISCTIQMKNITKAFSGVKALDDVSLSVNMGDIHALIGENGAGKSTLMNILGGKYSHGTYEGTVCMNGKELKLNSPRDANEEGIVMVHQELALIPELSVAENMFLGNMPLKNGMVDWKKTFELAEETLKKLSLEIDVHTKVKYLSIGQQQLIEIAKAINLGGRVMILDEPTAPLTGREISFLFEILRDLKKHGITIVYISHRLEEIFELTDTISVMRDGKMITTQKTSDMTHHDLVSYMIGREMQEFYPQDETQTGKTVMKIENFSVEHPTYHGKKIVDDVTMEFREGEIVGISGLLGAGRTELMSAVVGAYIKKGKGNVFINDKRVELKNPKQSINSGIGFITEDRKGNGLILSKSVAFNSSLAALNRITKNRLLNKKRETQLVLDLVDRLKIKTANVQNKVSSLSGGNQQKVVIAKWLATMPKILILDEPTRGVDVGAKFEIYTIMKNLAKAGVSVIMISSDLPEVIGMSDRVYVMREGKLSGELKKEELSEVNIMSYATGTITA</sequence>
<dbReference type="Pfam" id="PF00005">
    <property type="entry name" value="ABC_tran"/>
    <property type="match status" value="2"/>
</dbReference>
<dbReference type="AlphaFoldDB" id="S0FNT9"/>
<dbReference type="EMBL" id="AORV01000059">
    <property type="protein sequence ID" value="EMS70143.1"/>
    <property type="molecule type" value="Genomic_DNA"/>
</dbReference>
<dbReference type="InterPro" id="IPR003593">
    <property type="entry name" value="AAA+_ATPase"/>
</dbReference>
<reference evidence="10 11" key="1">
    <citation type="journal article" date="2013" name="Genome Announc.">
        <title>Draft Genome Sequence of the Cellulolytic, Mesophilic, Anaerobic Bacterium Clostridium termitidis Strain CT1112 (DSM 5398).</title>
        <authorList>
            <person name="Lal S."/>
            <person name="Ramachandran U."/>
            <person name="Zhang X."/>
            <person name="Munir R."/>
            <person name="Sparling R."/>
            <person name="Levin D.B."/>
        </authorList>
    </citation>
    <scope>NUCLEOTIDE SEQUENCE [LARGE SCALE GENOMIC DNA]</scope>
    <source>
        <strain evidence="10 11">CT1112</strain>
    </source>
</reference>
<keyword evidence="7" id="KW-1278">Translocase</keyword>
<dbReference type="InterPro" id="IPR027417">
    <property type="entry name" value="P-loop_NTPase"/>
</dbReference>
<keyword evidence="6" id="KW-0067">ATP-binding</keyword>
<feature type="domain" description="ABC transporter" evidence="9">
    <location>
        <begin position="269"/>
        <end position="514"/>
    </location>
</feature>
<name>S0FNT9_RUMCE</name>
<dbReference type="PANTHER" id="PTHR43790">
    <property type="entry name" value="CARBOHYDRATE TRANSPORT ATP-BINDING PROTEIN MG119-RELATED"/>
    <property type="match status" value="1"/>
</dbReference>
<dbReference type="PROSITE" id="PS00211">
    <property type="entry name" value="ABC_TRANSPORTER_1"/>
    <property type="match status" value="1"/>
</dbReference>
<accession>S0FNT9</accession>
<comment type="subcellular location">
    <subcellularLocation>
        <location evidence="1">Cell membrane</location>
        <topology evidence="1">Peripheral membrane protein</topology>
    </subcellularLocation>
</comment>
<evidence type="ECO:0000256" key="1">
    <source>
        <dbReference type="ARBA" id="ARBA00004202"/>
    </source>
</evidence>
<dbReference type="STRING" id="1195236.CTER_4124"/>
<proteinExistence type="predicted"/>
<dbReference type="SMART" id="SM00382">
    <property type="entry name" value="AAA"/>
    <property type="match status" value="2"/>
</dbReference>
<dbReference type="RefSeq" id="WP_004628955.1">
    <property type="nucleotide sequence ID" value="NZ_AORV01000059.1"/>
</dbReference>